<reference evidence="1 2" key="1">
    <citation type="submission" date="2020-08" db="EMBL/GenBank/DDBJ databases">
        <authorList>
            <person name="Liu C."/>
            <person name="Sun Q."/>
        </authorList>
    </citation>
    <scope>NUCLEOTIDE SEQUENCE [LARGE SCALE GENOMIC DNA]</scope>
    <source>
        <strain evidence="1 2">NSJ-61</strain>
    </source>
</reference>
<keyword evidence="2" id="KW-1185">Reference proteome</keyword>
<evidence type="ECO:0000313" key="2">
    <source>
        <dbReference type="Proteomes" id="UP000515856"/>
    </source>
</evidence>
<sequence length="59" mass="6882">MEYANKEALLEALSLNKNASAGYDEYPDEDMESITFHESEEKEITKEFDTKVEYEDVLE</sequence>
<dbReference type="AlphaFoldDB" id="A0A7G9GQM2"/>
<protein>
    <submittedName>
        <fullName evidence="1">Uncharacterized protein</fullName>
    </submittedName>
</protein>
<accession>A0A7G9GQM2</accession>
<dbReference type="Proteomes" id="UP000515856">
    <property type="component" value="Chromosome"/>
</dbReference>
<organism evidence="1 2">
    <name type="scientific">[Eubacterium] hominis</name>
    <dbReference type="NCBI Taxonomy" id="2764325"/>
    <lineage>
        <taxon>Bacteria</taxon>
        <taxon>Bacillati</taxon>
        <taxon>Bacillota</taxon>
        <taxon>Erysipelotrichia</taxon>
        <taxon>Erysipelotrichales</taxon>
        <taxon>Erysipelotrichaceae</taxon>
        <taxon>Amedibacillus</taxon>
    </lineage>
</organism>
<dbReference type="RefSeq" id="WP_002610960.1">
    <property type="nucleotide sequence ID" value="NZ_CP060636.1"/>
</dbReference>
<proteinExistence type="predicted"/>
<dbReference type="KEGG" id="ehn:H9Q80_03905"/>
<gene>
    <name evidence="1" type="ORF">H9Q80_03905</name>
</gene>
<dbReference type="EMBL" id="CP060636">
    <property type="protein sequence ID" value="QNM13104.1"/>
    <property type="molecule type" value="Genomic_DNA"/>
</dbReference>
<evidence type="ECO:0000313" key="1">
    <source>
        <dbReference type="EMBL" id="QNM13104.1"/>
    </source>
</evidence>
<name>A0A7G9GQM2_9FIRM</name>